<keyword evidence="4" id="KW-1185">Reference proteome</keyword>
<dbReference type="OMA" id="GYNTSIW"/>
<dbReference type="Ensembl" id="ENSOMET00000030633.1">
    <property type="protein sequence ID" value="ENSOMEP00000021040.1"/>
    <property type="gene ID" value="ENSOMEG00000022938.1"/>
</dbReference>
<dbReference type="PROSITE" id="PS00615">
    <property type="entry name" value="C_TYPE_LECTIN_1"/>
    <property type="match status" value="1"/>
</dbReference>
<organism evidence="3 4">
    <name type="scientific">Oryzias melastigma</name>
    <name type="common">Marine medaka</name>
    <dbReference type="NCBI Taxonomy" id="30732"/>
    <lineage>
        <taxon>Eukaryota</taxon>
        <taxon>Metazoa</taxon>
        <taxon>Chordata</taxon>
        <taxon>Craniata</taxon>
        <taxon>Vertebrata</taxon>
        <taxon>Euteleostomi</taxon>
        <taxon>Actinopterygii</taxon>
        <taxon>Neopterygii</taxon>
        <taxon>Teleostei</taxon>
        <taxon>Neoteleostei</taxon>
        <taxon>Acanthomorphata</taxon>
        <taxon>Ovalentaria</taxon>
        <taxon>Atherinomorphae</taxon>
        <taxon>Beloniformes</taxon>
        <taxon>Adrianichthyidae</taxon>
        <taxon>Oryziinae</taxon>
        <taxon>Oryzias</taxon>
    </lineage>
</organism>
<dbReference type="InterPro" id="IPR016186">
    <property type="entry name" value="C-type_lectin-like/link_sf"/>
</dbReference>
<dbReference type="Proteomes" id="UP000261560">
    <property type="component" value="Unplaced"/>
</dbReference>
<sequence>ANDCFPFAVLLSYQPIWFPSGRRSVWYFSTRKTWAQAEKFCRSIGGNLASVRNRLENKMLLRLIKKKEGRYTPTWIGGSDAQTNGIWFWSDGTNYQYTNWCRGEPNNDRQRQHCLQMNKRCWDDLECFKVRPFICVKRRW</sequence>
<dbReference type="PROSITE" id="PS50041">
    <property type="entry name" value="C_TYPE_LECTIN_2"/>
    <property type="match status" value="1"/>
</dbReference>
<dbReference type="InterPro" id="IPR050111">
    <property type="entry name" value="C-type_lectin/snaclec_domain"/>
</dbReference>
<feature type="domain" description="C-type lectin" evidence="2">
    <location>
        <begin position="20"/>
        <end position="136"/>
    </location>
</feature>
<evidence type="ECO:0000313" key="3">
    <source>
        <dbReference type="Ensembl" id="ENSOMEP00000021040.1"/>
    </source>
</evidence>
<dbReference type="SMART" id="SM00034">
    <property type="entry name" value="CLECT"/>
    <property type="match status" value="1"/>
</dbReference>
<reference evidence="3" key="1">
    <citation type="submission" date="2025-08" db="UniProtKB">
        <authorList>
            <consortium name="Ensembl"/>
        </authorList>
    </citation>
    <scope>IDENTIFICATION</scope>
</reference>
<dbReference type="STRING" id="30732.ENSOMEP00000021040"/>
<accession>A0A3B3CUM0</accession>
<dbReference type="InterPro" id="IPR018378">
    <property type="entry name" value="C-type_lectin_CS"/>
</dbReference>
<dbReference type="GeneTree" id="ENSGT00940000161814"/>
<dbReference type="InterPro" id="IPR016187">
    <property type="entry name" value="CTDL_fold"/>
</dbReference>
<dbReference type="CDD" id="cd00037">
    <property type="entry name" value="CLECT"/>
    <property type="match status" value="1"/>
</dbReference>
<protein>
    <recommendedName>
        <fullName evidence="2">C-type lectin domain-containing protein</fullName>
    </recommendedName>
</protein>
<dbReference type="PaxDb" id="30732-ENSOMEP00000021040"/>
<name>A0A3B3CUM0_ORYME</name>
<dbReference type="SUPFAM" id="SSF56436">
    <property type="entry name" value="C-type lectin-like"/>
    <property type="match status" value="1"/>
</dbReference>
<dbReference type="Gene3D" id="3.10.100.10">
    <property type="entry name" value="Mannose-Binding Protein A, subunit A"/>
    <property type="match status" value="1"/>
</dbReference>
<evidence type="ECO:0000256" key="1">
    <source>
        <dbReference type="ARBA" id="ARBA00023157"/>
    </source>
</evidence>
<evidence type="ECO:0000259" key="2">
    <source>
        <dbReference type="PROSITE" id="PS50041"/>
    </source>
</evidence>
<dbReference type="AlphaFoldDB" id="A0A3B3CUM0"/>
<dbReference type="Pfam" id="PF00059">
    <property type="entry name" value="Lectin_C"/>
    <property type="match status" value="1"/>
</dbReference>
<dbReference type="PANTHER" id="PTHR22803">
    <property type="entry name" value="MANNOSE, PHOSPHOLIPASE, LECTIN RECEPTOR RELATED"/>
    <property type="match status" value="1"/>
</dbReference>
<keyword evidence="1" id="KW-1015">Disulfide bond</keyword>
<reference evidence="3" key="2">
    <citation type="submission" date="2025-09" db="UniProtKB">
        <authorList>
            <consortium name="Ensembl"/>
        </authorList>
    </citation>
    <scope>IDENTIFICATION</scope>
</reference>
<evidence type="ECO:0000313" key="4">
    <source>
        <dbReference type="Proteomes" id="UP000261560"/>
    </source>
</evidence>
<proteinExistence type="predicted"/>
<dbReference type="InterPro" id="IPR001304">
    <property type="entry name" value="C-type_lectin-like"/>
</dbReference>